<accession>A0AAE0DS22</accession>
<protein>
    <recommendedName>
        <fullName evidence="2">O-acyltransferase WSD1 C-terminal domain-containing protein</fullName>
    </recommendedName>
</protein>
<feature type="domain" description="O-acyltransferase WSD1 C-terminal" evidence="2">
    <location>
        <begin position="1"/>
        <end position="42"/>
    </location>
</feature>
<comment type="caution">
    <text evidence="3">The sequence shown here is derived from an EMBL/GenBank/DDBJ whole genome shotgun (WGS) entry which is preliminary data.</text>
</comment>
<sequence>MTLQFSNVPGPQEEIIHHGHPVAYVAPSCYGQSGGLMIHMFTDVSSSSSSSSPSSSSSSSSFGVSSP</sequence>
<evidence type="ECO:0000259" key="2">
    <source>
        <dbReference type="Pfam" id="PF06974"/>
    </source>
</evidence>
<feature type="compositionally biased region" description="Low complexity" evidence="1">
    <location>
        <begin position="45"/>
        <end position="67"/>
    </location>
</feature>
<keyword evidence="4" id="KW-1185">Reference proteome</keyword>
<dbReference type="AlphaFoldDB" id="A0AAE0DS22"/>
<gene>
    <name evidence="3" type="ORF">Dsin_030021</name>
</gene>
<dbReference type="InterPro" id="IPR009721">
    <property type="entry name" value="O-acyltransferase_WSD1_C"/>
</dbReference>
<name>A0AAE0DS22_9ROSI</name>
<evidence type="ECO:0000313" key="3">
    <source>
        <dbReference type="EMBL" id="KAK3182735.1"/>
    </source>
</evidence>
<organism evidence="3 4">
    <name type="scientific">Dipteronia sinensis</name>
    <dbReference type="NCBI Taxonomy" id="43782"/>
    <lineage>
        <taxon>Eukaryota</taxon>
        <taxon>Viridiplantae</taxon>
        <taxon>Streptophyta</taxon>
        <taxon>Embryophyta</taxon>
        <taxon>Tracheophyta</taxon>
        <taxon>Spermatophyta</taxon>
        <taxon>Magnoliopsida</taxon>
        <taxon>eudicotyledons</taxon>
        <taxon>Gunneridae</taxon>
        <taxon>Pentapetalae</taxon>
        <taxon>rosids</taxon>
        <taxon>malvids</taxon>
        <taxon>Sapindales</taxon>
        <taxon>Sapindaceae</taxon>
        <taxon>Hippocastanoideae</taxon>
        <taxon>Acereae</taxon>
        <taxon>Dipteronia</taxon>
    </lineage>
</organism>
<feature type="region of interest" description="Disordered" evidence="1">
    <location>
        <begin position="44"/>
        <end position="67"/>
    </location>
</feature>
<dbReference type="EMBL" id="JANJYJ010000010">
    <property type="protein sequence ID" value="KAK3182735.1"/>
    <property type="molecule type" value="Genomic_DNA"/>
</dbReference>
<evidence type="ECO:0000313" key="4">
    <source>
        <dbReference type="Proteomes" id="UP001281410"/>
    </source>
</evidence>
<evidence type="ECO:0000256" key="1">
    <source>
        <dbReference type="SAM" id="MobiDB-lite"/>
    </source>
</evidence>
<proteinExistence type="predicted"/>
<reference evidence="3" key="1">
    <citation type="journal article" date="2023" name="Plant J.">
        <title>Genome sequences and population genomics provide insights into the demographic history, inbreeding, and mutation load of two 'living fossil' tree species of Dipteronia.</title>
        <authorList>
            <person name="Feng Y."/>
            <person name="Comes H.P."/>
            <person name="Chen J."/>
            <person name="Zhu S."/>
            <person name="Lu R."/>
            <person name="Zhang X."/>
            <person name="Li P."/>
            <person name="Qiu J."/>
            <person name="Olsen K.M."/>
            <person name="Qiu Y."/>
        </authorList>
    </citation>
    <scope>NUCLEOTIDE SEQUENCE</scope>
    <source>
        <strain evidence="3">NBL</strain>
    </source>
</reference>
<dbReference type="Proteomes" id="UP001281410">
    <property type="component" value="Unassembled WGS sequence"/>
</dbReference>
<dbReference type="Pfam" id="PF06974">
    <property type="entry name" value="WS_DGAT_C"/>
    <property type="match status" value="1"/>
</dbReference>